<dbReference type="Proteomes" id="UP000094389">
    <property type="component" value="Unassembled WGS sequence"/>
</dbReference>
<evidence type="ECO:0000256" key="8">
    <source>
        <dbReference type="SAM" id="MobiDB-lite"/>
    </source>
</evidence>
<name>A0A1E4S7G0_CYBJN</name>
<protein>
    <recommendedName>
        <fullName evidence="3">Enhancer of translation termination 1</fullName>
    </recommendedName>
</protein>
<evidence type="ECO:0000256" key="2">
    <source>
        <dbReference type="ARBA" id="ARBA00007273"/>
    </source>
</evidence>
<dbReference type="RefSeq" id="XP_020072478.1">
    <property type="nucleotide sequence ID" value="XM_020217058.1"/>
</dbReference>
<comment type="similarity">
    <text evidence="2">Belongs to the ETT1 family.</text>
</comment>
<dbReference type="STRING" id="983966.A0A1E4S7G0"/>
<dbReference type="Pfam" id="PF12753">
    <property type="entry name" value="Nro1"/>
    <property type="match status" value="1"/>
</dbReference>
<dbReference type="AlphaFoldDB" id="A0A1E4S7G0"/>
<dbReference type="InterPro" id="IPR024318">
    <property type="entry name" value="Nro1/ETT1"/>
</dbReference>
<dbReference type="EMBL" id="KV453926">
    <property type="protein sequence ID" value="ODV75439.1"/>
    <property type="molecule type" value="Genomic_DNA"/>
</dbReference>
<dbReference type="PANTHER" id="PTHR28290:SF1">
    <property type="entry name" value="ENHANCER OF TRANSLATION TERMINATION 1"/>
    <property type="match status" value="1"/>
</dbReference>
<sequence>MAKRTLGLGKAAKQKKQKISSETPEKSASPDIQSKGNEIHVELDEEVDPDDELNQLKGLWLTYVKGDRDNEMVLNGIIHECDRLLRNQSEEAKLPAEFHSTYALALSDLANFHTEDSADSNIKQYFDAALERISLGQDVYPDSIELGFALANVIFARIPMEFISKWNVDSKKSSDSVDLKALITEALESYEKSEESVKLLKNYSLLDNNVFETLKAFDDLLEIVNNFGQEDSLAEGLDSDDEEEQEVKEIKLSKKHPLYEVYHRSSDKYFQWLVKHGSEFGTLVNDDLKHLLKKTDELSTKETRQLEFLKQVSAWCGQLLLQAAEKPSQIFTAITYDDGEPEIEGYTAAKAQEEAQSYIKQAVKFFENAEEEEDPKTWVDVAEALIDLGNVYDYESKDQIATYALAEKRLRRANNATNGKYQEILDNLLSNDD</sequence>
<evidence type="ECO:0000313" key="9">
    <source>
        <dbReference type="EMBL" id="ODV75439.1"/>
    </source>
</evidence>
<gene>
    <name evidence="9" type="ORF">CYBJADRAFT_183059</name>
</gene>
<evidence type="ECO:0000313" key="10">
    <source>
        <dbReference type="Proteomes" id="UP000094389"/>
    </source>
</evidence>
<keyword evidence="10" id="KW-1185">Reference proteome</keyword>
<evidence type="ECO:0000256" key="1">
    <source>
        <dbReference type="ARBA" id="ARBA00004123"/>
    </source>
</evidence>
<dbReference type="GO" id="GO:2000640">
    <property type="term" value="P:positive regulation of SREBP signaling pathway"/>
    <property type="evidence" value="ECO:0007669"/>
    <property type="project" value="TreeGrafter"/>
</dbReference>
<organism evidence="9 10">
    <name type="scientific">Cyberlindnera jadinii (strain ATCC 18201 / CBS 1600 / BCRC 20928 / JCM 3617 / NBRC 0987 / NRRL Y-1542)</name>
    <name type="common">Torula yeast</name>
    <name type="synonym">Candida utilis</name>
    <dbReference type="NCBI Taxonomy" id="983966"/>
    <lineage>
        <taxon>Eukaryota</taxon>
        <taxon>Fungi</taxon>
        <taxon>Dikarya</taxon>
        <taxon>Ascomycota</taxon>
        <taxon>Saccharomycotina</taxon>
        <taxon>Saccharomycetes</taxon>
        <taxon>Phaffomycetales</taxon>
        <taxon>Phaffomycetaceae</taxon>
        <taxon>Cyberlindnera</taxon>
    </lineage>
</organism>
<evidence type="ECO:0000256" key="4">
    <source>
        <dbReference type="ARBA" id="ARBA00022845"/>
    </source>
</evidence>
<feature type="compositionally biased region" description="Low complexity" evidence="8">
    <location>
        <begin position="1"/>
        <end position="11"/>
    </location>
</feature>
<keyword evidence="5" id="KW-0805">Transcription regulation</keyword>
<dbReference type="PANTHER" id="PTHR28290">
    <property type="entry name" value="ENHANCER OF TRANSLATION TERMINATION 1"/>
    <property type="match status" value="1"/>
</dbReference>
<dbReference type="OMA" id="GIVHECD"/>
<evidence type="ECO:0000256" key="3">
    <source>
        <dbReference type="ARBA" id="ARBA00017359"/>
    </source>
</evidence>
<keyword evidence="7" id="KW-0539">Nucleus</keyword>
<keyword evidence="4" id="KW-0810">Translation regulation</keyword>
<dbReference type="GO" id="GO:0006417">
    <property type="term" value="P:regulation of translation"/>
    <property type="evidence" value="ECO:0007669"/>
    <property type="project" value="UniProtKB-KW"/>
</dbReference>
<evidence type="ECO:0000256" key="7">
    <source>
        <dbReference type="ARBA" id="ARBA00023242"/>
    </source>
</evidence>
<dbReference type="GeneID" id="30991454"/>
<feature type="region of interest" description="Disordered" evidence="8">
    <location>
        <begin position="1"/>
        <end position="36"/>
    </location>
</feature>
<comment type="subcellular location">
    <subcellularLocation>
        <location evidence="1">Nucleus</location>
    </subcellularLocation>
</comment>
<proteinExistence type="inferred from homology"/>
<dbReference type="GO" id="GO:0005634">
    <property type="term" value="C:nucleus"/>
    <property type="evidence" value="ECO:0007669"/>
    <property type="project" value="UniProtKB-SubCell"/>
</dbReference>
<accession>A0A1E4S7G0</accession>
<evidence type="ECO:0000256" key="6">
    <source>
        <dbReference type="ARBA" id="ARBA00023163"/>
    </source>
</evidence>
<dbReference type="OrthoDB" id="5598057at2759"/>
<evidence type="ECO:0000256" key="5">
    <source>
        <dbReference type="ARBA" id="ARBA00023015"/>
    </source>
</evidence>
<reference evidence="9 10" key="1">
    <citation type="journal article" date="2016" name="Proc. Natl. Acad. Sci. U.S.A.">
        <title>Comparative genomics of biotechnologically important yeasts.</title>
        <authorList>
            <person name="Riley R."/>
            <person name="Haridas S."/>
            <person name="Wolfe K.H."/>
            <person name="Lopes M.R."/>
            <person name="Hittinger C.T."/>
            <person name="Goeker M."/>
            <person name="Salamov A.A."/>
            <person name="Wisecaver J.H."/>
            <person name="Long T.M."/>
            <person name="Calvey C.H."/>
            <person name="Aerts A.L."/>
            <person name="Barry K.W."/>
            <person name="Choi C."/>
            <person name="Clum A."/>
            <person name="Coughlan A.Y."/>
            <person name="Deshpande S."/>
            <person name="Douglass A.P."/>
            <person name="Hanson S.J."/>
            <person name="Klenk H.-P."/>
            <person name="LaButti K.M."/>
            <person name="Lapidus A."/>
            <person name="Lindquist E.A."/>
            <person name="Lipzen A.M."/>
            <person name="Meier-Kolthoff J.P."/>
            <person name="Ohm R.A."/>
            <person name="Otillar R.P."/>
            <person name="Pangilinan J.L."/>
            <person name="Peng Y."/>
            <person name="Rokas A."/>
            <person name="Rosa C.A."/>
            <person name="Scheuner C."/>
            <person name="Sibirny A.A."/>
            <person name="Slot J.C."/>
            <person name="Stielow J.B."/>
            <person name="Sun H."/>
            <person name="Kurtzman C.P."/>
            <person name="Blackwell M."/>
            <person name="Grigoriev I.V."/>
            <person name="Jeffries T.W."/>
        </authorList>
    </citation>
    <scope>NUCLEOTIDE SEQUENCE [LARGE SCALE GENOMIC DNA]</scope>
    <source>
        <strain evidence="10">ATCC 18201 / CBS 1600 / BCRC 20928 / JCM 3617 / NBRC 0987 / NRRL Y-1542</strain>
    </source>
</reference>
<keyword evidence="6" id="KW-0804">Transcription</keyword>